<dbReference type="InterPro" id="IPR036365">
    <property type="entry name" value="PGBD-like_sf"/>
</dbReference>
<dbReference type="RefSeq" id="WP_039658097.1">
    <property type="nucleotide sequence ID" value="NZ_CP021080.1"/>
</dbReference>
<dbReference type="InterPro" id="IPR002477">
    <property type="entry name" value="Peptidoglycan-bd-like"/>
</dbReference>
<evidence type="ECO:0000313" key="3">
    <source>
        <dbReference type="EMBL" id="ASN25824.1"/>
    </source>
</evidence>
<sequence>MTGIRPLKCLSALSLALTAAGSLLLSAPAAHAGDYLDSCLNAVGTRTSPNGYWTIPARNFSQGSSGVCVKEIQFDVASTVGLDPADENGFVDGLFGPKTDSYVRRFQKANGLQVDGIVGPQTWQRLVQQTTD</sequence>
<keyword evidence="1" id="KW-0732">Signal</keyword>
<organism evidence="3 4">
    <name type="scientific">Streptomyces pluripotens</name>
    <dbReference type="NCBI Taxonomy" id="1355015"/>
    <lineage>
        <taxon>Bacteria</taxon>
        <taxon>Bacillati</taxon>
        <taxon>Actinomycetota</taxon>
        <taxon>Actinomycetes</taxon>
        <taxon>Kitasatosporales</taxon>
        <taxon>Streptomycetaceae</taxon>
        <taxon>Streptomyces</taxon>
    </lineage>
</organism>
<evidence type="ECO:0000259" key="2">
    <source>
        <dbReference type="Pfam" id="PF01471"/>
    </source>
</evidence>
<dbReference type="OrthoDB" id="9815541at2"/>
<protein>
    <recommendedName>
        <fullName evidence="2">Peptidoglycan binding-like domain-containing protein</fullName>
    </recommendedName>
</protein>
<evidence type="ECO:0000256" key="1">
    <source>
        <dbReference type="SAM" id="SignalP"/>
    </source>
</evidence>
<dbReference type="Proteomes" id="UP000031501">
    <property type="component" value="Chromosome"/>
</dbReference>
<keyword evidence="4" id="KW-1185">Reference proteome</keyword>
<dbReference type="EMBL" id="CP022433">
    <property type="protein sequence ID" value="ASN25824.1"/>
    <property type="molecule type" value="Genomic_DNA"/>
</dbReference>
<evidence type="ECO:0000313" key="4">
    <source>
        <dbReference type="Proteomes" id="UP000031501"/>
    </source>
</evidence>
<dbReference type="AlphaFoldDB" id="A0A221P0Z7"/>
<dbReference type="SUPFAM" id="SSF47090">
    <property type="entry name" value="PGBD-like"/>
    <property type="match status" value="1"/>
</dbReference>
<gene>
    <name evidence="3" type="ORF">LK07_19470</name>
</gene>
<dbReference type="InterPro" id="IPR036366">
    <property type="entry name" value="PGBDSf"/>
</dbReference>
<name>A0A221P0Z7_9ACTN</name>
<dbReference type="Pfam" id="PF01471">
    <property type="entry name" value="PG_binding_1"/>
    <property type="match status" value="1"/>
</dbReference>
<accession>A0A221P0Z7</accession>
<dbReference type="STRING" id="1355015.LK06_018310"/>
<reference evidence="3 4" key="1">
    <citation type="submission" date="2017-07" db="EMBL/GenBank/DDBJ databases">
        <title>Genome sequence of Streptomyces pluripotens MUSC 137T.</title>
        <authorList>
            <person name="Ser H.-L."/>
            <person name="Lee L.-H."/>
        </authorList>
    </citation>
    <scope>NUCLEOTIDE SEQUENCE [LARGE SCALE GENOMIC DNA]</scope>
    <source>
        <strain evidence="3 4">MUSC 137</strain>
    </source>
</reference>
<feature type="chain" id="PRO_5011217970" description="Peptidoglycan binding-like domain-containing protein" evidence="1">
    <location>
        <begin position="33"/>
        <end position="132"/>
    </location>
</feature>
<feature type="signal peptide" evidence="1">
    <location>
        <begin position="1"/>
        <end position="32"/>
    </location>
</feature>
<feature type="domain" description="Peptidoglycan binding-like" evidence="2">
    <location>
        <begin position="89"/>
        <end position="126"/>
    </location>
</feature>
<dbReference type="Gene3D" id="1.10.101.10">
    <property type="entry name" value="PGBD-like superfamily/PGBD"/>
    <property type="match status" value="1"/>
</dbReference>
<proteinExistence type="predicted"/>
<dbReference type="KEGG" id="splu:LK06_018310"/>